<dbReference type="PANTHER" id="PTHR11895:SF7">
    <property type="entry name" value="GLUTAMYL-TRNA(GLN) AMIDOTRANSFERASE SUBUNIT A, MITOCHONDRIAL"/>
    <property type="match status" value="1"/>
</dbReference>
<dbReference type="GO" id="GO:0070681">
    <property type="term" value="P:glutaminyl-tRNAGln biosynthesis via transamidation"/>
    <property type="evidence" value="ECO:0007669"/>
    <property type="project" value="UniProtKB-UniRule"/>
</dbReference>
<evidence type="ECO:0000256" key="5">
    <source>
        <dbReference type="ARBA" id="ARBA00022917"/>
    </source>
</evidence>
<organism evidence="9 10">
    <name type="scientific">Coemansia erecta</name>
    <dbReference type="NCBI Taxonomy" id="147472"/>
    <lineage>
        <taxon>Eukaryota</taxon>
        <taxon>Fungi</taxon>
        <taxon>Fungi incertae sedis</taxon>
        <taxon>Zoopagomycota</taxon>
        <taxon>Kickxellomycotina</taxon>
        <taxon>Kickxellomycetes</taxon>
        <taxon>Kickxellales</taxon>
        <taxon>Kickxellaceae</taxon>
        <taxon>Coemansia</taxon>
    </lineage>
</organism>
<dbReference type="SUPFAM" id="SSF75304">
    <property type="entry name" value="Amidase signature (AS) enzymes"/>
    <property type="match status" value="1"/>
</dbReference>
<evidence type="ECO:0000256" key="2">
    <source>
        <dbReference type="ARBA" id="ARBA00022598"/>
    </source>
</evidence>
<dbReference type="Proteomes" id="UP001149813">
    <property type="component" value="Unassembled WGS sequence"/>
</dbReference>
<feature type="active site" description="Acyl-ester intermediate" evidence="7">
    <location>
        <position position="152"/>
    </location>
</feature>
<reference evidence="9" key="1">
    <citation type="submission" date="2022-07" db="EMBL/GenBank/DDBJ databases">
        <title>Phylogenomic reconstructions and comparative analyses of Kickxellomycotina fungi.</title>
        <authorList>
            <person name="Reynolds N.K."/>
            <person name="Stajich J.E."/>
            <person name="Barry K."/>
            <person name="Grigoriev I.V."/>
            <person name="Crous P."/>
            <person name="Smith M.E."/>
        </authorList>
    </citation>
    <scope>NUCLEOTIDE SEQUENCE</scope>
    <source>
        <strain evidence="9">NBRC 32514</strain>
    </source>
</reference>
<keyword evidence="5 7" id="KW-0648">Protein biosynthesis</keyword>
<keyword evidence="3 7" id="KW-0547">Nucleotide-binding</keyword>
<dbReference type="InterPro" id="IPR023631">
    <property type="entry name" value="Amidase_dom"/>
</dbReference>
<comment type="similarity">
    <text evidence="1 7">Belongs to the amidase family. GatA subfamily.</text>
</comment>
<dbReference type="AlphaFoldDB" id="A0A9W7Y113"/>
<dbReference type="OrthoDB" id="421993at2759"/>
<sequence>MAAALRPNLRGLSRRHYHQPTPAMLNALVGPPPTPEAAAPPAGALTGWTIGLKSNIASTRLPTTCGSRALQAYSSPTDSTVWRRLHLAGATLVGATNMDEFGMGSHTRDSLHGRTMNPWDAGRSAGGSSGGAAAAVARGVCRVALGSDTGGSVRLPAAWCGVVGFKPSYGQLSRRGLVAYGSSLDAVGLLARTAADIRTAYLHLAHPDTHDMTCMTAETRLRIAHLRQRLREQRQGPTEPLLPLAHVRVGVPAECWVHELSSGCLMAWRQACAALRALGCTVERVSLGHLDAALPAYYTVALAEAASNMARFDGARYGTHAMEGLRGARSRLLGAEVQRRVLLGSYVMGHQARQSFLAPAQRIRRLVQRDFDRVFALPNALHAGAAGRAVEEEGEGRVDVLLMPTAVGSAPLVSEEAAEEGRCRAAGYVTDVMTVPANLAGIPAVSVPCGSDRGLPLGMQLMAQYGDDHRLLDVAEHLQKALASKEKA</sequence>
<evidence type="ECO:0000256" key="4">
    <source>
        <dbReference type="ARBA" id="ARBA00022840"/>
    </source>
</evidence>
<evidence type="ECO:0000313" key="10">
    <source>
        <dbReference type="Proteomes" id="UP001149813"/>
    </source>
</evidence>
<keyword evidence="4 7" id="KW-0067">ATP-binding</keyword>
<comment type="subcellular location">
    <subcellularLocation>
        <location evidence="7">Mitochondrion</location>
    </subcellularLocation>
</comment>
<dbReference type="InterPro" id="IPR020556">
    <property type="entry name" value="Amidase_CS"/>
</dbReference>
<name>A0A9W7Y113_9FUNG</name>
<evidence type="ECO:0000313" key="9">
    <source>
        <dbReference type="EMBL" id="KAJ1722705.1"/>
    </source>
</evidence>
<dbReference type="InterPro" id="IPR036928">
    <property type="entry name" value="AS_sf"/>
</dbReference>
<dbReference type="GO" id="GO:0005524">
    <property type="term" value="F:ATP binding"/>
    <property type="evidence" value="ECO:0007669"/>
    <property type="project" value="UniProtKB-KW"/>
</dbReference>
<evidence type="ECO:0000256" key="1">
    <source>
        <dbReference type="ARBA" id="ARBA00008069"/>
    </source>
</evidence>
<dbReference type="PROSITE" id="PS00571">
    <property type="entry name" value="AMIDASES"/>
    <property type="match status" value="1"/>
</dbReference>
<comment type="subunit">
    <text evidence="7">Subunit of the heterotrimeric GatCAB amidotransferase (AdT) complex, composed of A, B and C subunits.</text>
</comment>
<comment type="catalytic activity">
    <reaction evidence="6 7">
        <text>L-glutamyl-tRNA(Gln) + L-glutamine + ATP + H2O = L-glutaminyl-tRNA(Gln) + L-glutamate + ADP + phosphate + H(+)</text>
        <dbReference type="Rhea" id="RHEA:17521"/>
        <dbReference type="Rhea" id="RHEA-COMP:9681"/>
        <dbReference type="Rhea" id="RHEA-COMP:9684"/>
        <dbReference type="ChEBI" id="CHEBI:15377"/>
        <dbReference type="ChEBI" id="CHEBI:15378"/>
        <dbReference type="ChEBI" id="CHEBI:29985"/>
        <dbReference type="ChEBI" id="CHEBI:30616"/>
        <dbReference type="ChEBI" id="CHEBI:43474"/>
        <dbReference type="ChEBI" id="CHEBI:58359"/>
        <dbReference type="ChEBI" id="CHEBI:78520"/>
        <dbReference type="ChEBI" id="CHEBI:78521"/>
        <dbReference type="ChEBI" id="CHEBI:456216"/>
        <dbReference type="EC" id="6.3.5.7"/>
    </reaction>
</comment>
<keyword evidence="2 7" id="KW-0436">Ligase</keyword>
<dbReference type="GO" id="GO:0032543">
    <property type="term" value="P:mitochondrial translation"/>
    <property type="evidence" value="ECO:0007669"/>
    <property type="project" value="UniProtKB-UniRule"/>
</dbReference>
<keyword evidence="10" id="KW-1185">Reference proteome</keyword>
<feature type="active site" description="Charge relay system" evidence="7">
    <location>
        <position position="53"/>
    </location>
</feature>
<dbReference type="Pfam" id="PF01425">
    <property type="entry name" value="Amidase"/>
    <property type="match status" value="1"/>
</dbReference>
<dbReference type="HAMAP" id="MF_00120">
    <property type="entry name" value="GatA"/>
    <property type="match status" value="1"/>
</dbReference>
<dbReference type="Gene3D" id="3.90.1300.10">
    <property type="entry name" value="Amidase signature (AS) domain"/>
    <property type="match status" value="1"/>
</dbReference>
<evidence type="ECO:0000256" key="6">
    <source>
        <dbReference type="ARBA" id="ARBA00047407"/>
    </source>
</evidence>
<feature type="active site" description="Charge relay system" evidence="7">
    <location>
        <position position="128"/>
    </location>
</feature>
<dbReference type="GO" id="GO:0050567">
    <property type="term" value="F:glutaminyl-tRNA synthase (glutamine-hydrolyzing) activity"/>
    <property type="evidence" value="ECO:0007669"/>
    <property type="project" value="UniProtKB-UniRule"/>
</dbReference>
<feature type="domain" description="Amidase" evidence="8">
    <location>
        <begin position="39"/>
        <end position="472"/>
    </location>
</feature>
<dbReference type="GO" id="GO:0005739">
    <property type="term" value="C:mitochondrion"/>
    <property type="evidence" value="ECO:0007669"/>
    <property type="project" value="UniProtKB-SubCell"/>
</dbReference>
<dbReference type="InterPro" id="IPR000120">
    <property type="entry name" value="Amidase"/>
</dbReference>
<keyword evidence="7" id="KW-0496">Mitochondrion</keyword>
<evidence type="ECO:0000256" key="3">
    <source>
        <dbReference type="ARBA" id="ARBA00022741"/>
    </source>
</evidence>
<gene>
    <name evidence="9" type="primary">HER2</name>
    <name evidence="9" type="ORF">LPJ53_002918</name>
</gene>
<evidence type="ECO:0000259" key="8">
    <source>
        <dbReference type="Pfam" id="PF01425"/>
    </source>
</evidence>
<dbReference type="EMBL" id="JANBOJ010000099">
    <property type="protein sequence ID" value="KAJ1722705.1"/>
    <property type="molecule type" value="Genomic_DNA"/>
</dbReference>
<dbReference type="GO" id="GO:0030956">
    <property type="term" value="C:glutamyl-tRNA(Gln) amidotransferase complex"/>
    <property type="evidence" value="ECO:0007669"/>
    <property type="project" value="UniProtKB-UniRule"/>
</dbReference>
<comment type="caution">
    <text evidence="9">The sequence shown here is derived from an EMBL/GenBank/DDBJ whole genome shotgun (WGS) entry which is preliminary data.</text>
</comment>
<comment type="function">
    <text evidence="7">Allows the formation of correctly charged Gln-tRNA(Gln) through the transamidation of misacylated Glu-tRNA(Gln) in the mitochondria. The reaction takes place in the presence of glutamine and ATP through an activated gamma-phospho-Glu-tRNA(Gln).</text>
</comment>
<dbReference type="PANTHER" id="PTHR11895">
    <property type="entry name" value="TRANSAMIDASE"/>
    <property type="match status" value="1"/>
</dbReference>
<dbReference type="EC" id="6.3.5.7" evidence="7"/>
<proteinExistence type="inferred from homology"/>
<evidence type="ECO:0000256" key="7">
    <source>
        <dbReference type="HAMAP-Rule" id="MF_03150"/>
    </source>
</evidence>
<protein>
    <recommendedName>
        <fullName evidence="7">Glutamyl-tRNA(Gln) amidotransferase subunit A, mitochondrial</fullName>
        <shortName evidence="7">Glu-AdT subunit A</shortName>
        <ecNumber evidence="7">6.3.5.7</ecNumber>
    </recommendedName>
</protein>
<accession>A0A9W7Y113</accession>
<dbReference type="InterPro" id="IPR004412">
    <property type="entry name" value="GatA"/>
</dbReference>